<feature type="region of interest" description="Disordered" evidence="1">
    <location>
        <begin position="1"/>
        <end position="21"/>
    </location>
</feature>
<dbReference type="RefSeq" id="WP_223006589.1">
    <property type="nucleotide sequence ID" value="NZ_JAHSQO010000006.1"/>
</dbReference>
<dbReference type="SUPFAM" id="SSF47413">
    <property type="entry name" value="lambda repressor-like DNA-binding domains"/>
    <property type="match status" value="1"/>
</dbReference>
<proteinExistence type="predicted"/>
<gene>
    <name evidence="2" type="ORF">KVG22_17810</name>
</gene>
<evidence type="ECO:0000313" key="3">
    <source>
        <dbReference type="Proteomes" id="UP000777661"/>
    </source>
</evidence>
<geneLocation type="plasmid" evidence="2">
    <name>pR6_1</name>
</geneLocation>
<keyword evidence="3" id="KW-1185">Reference proteome</keyword>
<evidence type="ECO:0000313" key="2">
    <source>
        <dbReference type="EMBL" id="MBY8918464.1"/>
    </source>
</evidence>
<evidence type="ECO:0008006" key="4">
    <source>
        <dbReference type="Google" id="ProtNLM"/>
    </source>
</evidence>
<reference evidence="2 3" key="1">
    <citation type="submission" date="2021-06" db="EMBL/GenBank/DDBJ databases">
        <title>Nitratireductor porphyridii sp. nov., isolated from a small marine red alga, Porphyridium purpureum in South Korea.</title>
        <authorList>
            <person name="Kim K.H."/>
            <person name="Kristyanto S."/>
            <person name="Jeon C.O."/>
        </authorList>
    </citation>
    <scope>NUCLEOTIDE SEQUENCE [LARGE SCALE GENOMIC DNA]</scope>
    <source>
        <strain evidence="2 3">R6</strain>
        <plasmid evidence="2">pR6_1</plasmid>
    </source>
</reference>
<protein>
    <recommendedName>
        <fullName evidence="4">Helix-turn-helix domain-containing protein</fullName>
    </recommendedName>
</protein>
<dbReference type="Gene3D" id="1.10.260.40">
    <property type="entry name" value="lambda repressor-like DNA-binding domains"/>
    <property type="match status" value="1"/>
</dbReference>
<keyword evidence="2" id="KW-0614">Plasmid</keyword>
<evidence type="ECO:0000256" key="1">
    <source>
        <dbReference type="SAM" id="MobiDB-lite"/>
    </source>
</evidence>
<name>A0ABS7RC15_9HYPH</name>
<dbReference type="EMBL" id="JAHSQO010000006">
    <property type="protein sequence ID" value="MBY8918464.1"/>
    <property type="molecule type" value="Genomic_DNA"/>
</dbReference>
<dbReference type="Proteomes" id="UP000777661">
    <property type="component" value="Unassembled WGS sequence"/>
</dbReference>
<feature type="compositionally biased region" description="Basic and acidic residues" evidence="1">
    <location>
        <begin position="8"/>
        <end position="18"/>
    </location>
</feature>
<accession>A0ABS7RC15</accession>
<dbReference type="InterPro" id="IPR010982">
    <property type="entry name" value="Lambda_DNA-bd_dom_sf"/>
</dbReference>
<organism evidence="2 3">
    <name type="scientific">Nitratireductor rhodophyticola</name>
    <dbReference type="NCBI Taxonomy" id="2854036"/>
    <lineage>
        <taxon>Bacteria</taxon>
        <taxon>Pseudomonadati</taxon>
        <taxon>Pseudomonadota</taxon>
        <taxon>Alphaproteobacteria</taxon>
        <taxon>Hyphomicrobiales</taxon>
        <taxon>Phyllobacteriaceae</taxon>
        <taxon>Nitratireductor</taxon>
    </lineage>
</organism>
<comment type="caution">
    <text evidence="2">The sequence shown here is derived from an EMBL/GenBank/DDBJ whole genome shotgun (WGS) entry which is preliminary data.</text>
</comment>
<sequence length="87" mass="9970">MNILAFDDPERRHTEKTVRRPRLPAMSAEEFSAWLKHVDFSERHAARILQISRTTIAKYRQEGAPAHIGFACSAIALGMPMWKPHTD</sequence>